<dbReference type="EMBL" id="CP046171">
    <property type="protein sequence ID" value="QIS02789.1"/>
    <property type="molecule type" value="Genomic_DNA"/>
</dbReference>
<sequence>MVTFFLTLAVIVAFAVLVRTFSGPAGSSDVTDRDAQRTHAELAAMLGRTVNH</sequence>
<organism evidence="1 2">
    <name type="scientific">Nocardia brasiliensis</name>
    <dbReference type="NCBI Taxonomy" id="37326"/>
    <lineage>
        <taxon>Bacteria</taxon>
        <taxon>Bacillati</taxon>
        <taxon>Actinomycetota</taxon>
        <taxon>Actinomycetes</taxon>
        <taxon>Mycobacteriales</taxon>
        <taxon>Nocardiaceae</taxon>
        <taxon>Nocardia</taxon>
    </lineage>
</organism>
<evidence type="ECO:0000313" key="2">
    <source>
        <dbReference type="Proteomes" id="UP000501705"/>
    </source>
</evidence>
<dbReference type="RefSeq" id="WP_167461869.1">
    <property type="nucleotide sequence ID" value="NZ_CP046171.1"/>
</dbReference>
<accession>A0A6G9XPF8</accession>
<reference evidence="1 2" key="1">
    <citation type="journal article" date="2019" name="ACS Chem. Biol.">
        <title>Identification and Mobilization of a Cryptic Antibiotic Biosynthesis Gene Locus from a Human-Pathogenic Nocardia Isolate.</title>
        <authorList>
            <person name="Herisse M."/>
            <person name="Ishida K."/>
            <person name="Porter J.L."/>
            <person name="Howden B."/>
            <person name="Hertweck C."/>
            <person name="Stinear T.P."/>
            <person name="Pidot S.J."/>
        </authorList>
    </citation>
    <scope>NUCLEOTIDE SEQUENCE [LARGE SCALE GENOMIC DNA]</scope>
    <source>
        <strain evidence="1 2">AUSMDU00024985</strain>
    </source>
</reference>
<protein>
    <submittedName>
        <fullName evidence="1">Uncharacterized protein</fullName>
    </submittedName>
</protein>
<name>A0A6G9XPF8_NOCBR</name>
<dbReference type="Proteomes" id="UP000501705">
    <property type="component" value="Chromosome"/>
</dbReference>
<gene>
    <name evidence="1" type="ORF">F5X71_11050</name>
</gene>
<proteinExistence type="predicted"/>
<dbReference type="AlphaFoldDB" id="A0A6G9XPF8"/>
<evidence type="ECO:0000313" key="1">
    <source>
        <dbReference type="EMBL" id="QIS02789.1"/>
    </source>
</evidence>